<keyword evidence="2" id="KW-0378">Hydrolase</keyword>
<dbReference type="InterPro" id="IPR017853">
    <property type="entry name" value="GH"/>
</dbReference>
<dbReference type="PANTHER" id="PTHR10353:SF154">
    <property type="entry name" value="BETA-GLUCOSIDASE 9-RELATED"/>
    <property type="match status" value="1"/>
</dbReference>
<dbReference type="OrthoDB" id="65569at2759"/>
<keyword evidence="7" id="KW-1185">Reference proteome</keyword>
<dbReference type="Gene3D" id="3.20.20.80">
    <property type="entry name" value="Glycosidases"/>
    <property type="match status" value="1"/>
</dbReference>
<comment type="similarity">
    <text evidence="1 4">Belongs to the glycosyl hydrolase 1 family.</text>
</comment>
<evidence type="ECO:0000256" key="3">
    <source>
        <dbReference type="ARBA" id="ARBA00023295"/>
    </source>
</evidence>
<dbReference type="EMBL" id="RXIC02000022">
    <property type="protein sequence ID" value="KAB1217324.1"/>
    <property type="molecule type" value="Genomic_DNA"/>
</dbReference>
<keyword evidence="3" id="KW-0326">Glycosidase</keyword>
<proteinExistence type="inferred from homology"/>
<evidence type="ECO:0000256" key="5">
    <source>
        <dbReference type="SAM" id="SignalP"/>
    </source>
</evidence>
<keyword evidence="5" id="KW-0732">Signal</keyword>
<dbReference type="InterPro" id="IPR001360">
    <property type="entry name" value="Glyco_hydro_1"/>
</dbReference>
<dbReference type="GO" id="GO:0005975">
    <property type="term" value="P:carbohydrate metabolic process"/>
    <property type="evidence" value="ECO:0007669"/>
    <property type="project" value="InterPro"/>
</dbReference>
<evidence type="ECO:0000256" key="2">
    <source>
        <dbReference type="ARBA" id="ARBA00022801"/>
    </source>
</evidence>
<reference evidence="6 7" key="1">
    <citation type="journal article" date="2019" name="Plant Biotechnol. J.">
        <title>The red bayberry genome and genetic basis of sex determination.</title>
        <authorList>
            <person name="Jia H.M."/>
            <person name="Jia H.J."/>
            <person name="Cai Q.L."/>
            <person name="Wang Y."/>
            <person name="Zhao H.B."/>
            <person name="Yang W.F."/>
            <person name="Wang G.Y."/>
            <person name="Li Y.H."/>
            <person name="Zhan D.L."/>
            <person name="Shen Y.T."/>
            <person name="Niu Q.F."/>
            <person name="Chang L."/>
            <person name="Qiu J."/>
            <person name="Zhao L."/>
            <person name="Xie H.B."/>
            <person name="Fu W.Y."/>
            <person name="Jin J."/>
            <person name="Li X.W."/>
            <person name="Jiao Y."/>
            <person name="Zhou C.C."/>
            <person name="Tu T."/>
            <person name="Chai C.Y."/>
            <person name="Gao J.L."/>
            <person name="Fan L.J."/>
            <person name="van de Weg E."/>
            <person name="Wang J.Y."/>
            <person name="Gao Z.S."/>
        </authorList>
    </citation>
    <scope>NUCLEOTIDE SEQUENCE [LARGE SCALE GENOMIC DNA]</scope>
    <source>
        <tissue evidence="6">Leaves</tissue>
    </source>
</reference>
<accession>A0A6A1VWG9</accession>
<dbReference type="AlphaFoldDB" id="A0A6A1VWG9"/>
<dbReference type="FunFam" id="3.20.20.80:FF:000020">
    <property type="entry name" value="Beta-glucosidase 12"/>
    <property type="match status" value="1"/>
</dbReference>
<evidence type="ECO:0000313" key="6">
    <source>
        <dbReference type="EMBL" id="KAB1217324.1"/>
    </source>
</evidence>
<organism evidence="6 7">
    <name type="scientific">Morella rubra</name>
    <name type="common">Chinese bayberry</name>
    <dbReference type="NCBI Taxonomy" id="262757"/>
    <lineage>
        <taxon>Eukaryota</taxon>
        <taxon>Viridiplantae</taxon>
        <taxon>Streptophyta</taxon>
        <taxon>Embryophyta</taxon>
        <taxon>Tracheophyta</taxon>
        <taxon>Spermatophyta</taxon>
        <taxon>Magnoliopsida</taxon>
        <taxon>eudicotyledons</taxon>
        <taxon>Gunneridae</taxon>
        <taxon>Pentapetalae</taxon>
        <taxon>rosids</taxon>
        <taxon>fabids</taxon>
        <taxon>Fagales</taxon>
        <taxon>Myricaceae</taxon>
        <taxon>Morella</taxon>
    </lineage>
</organism>
<dbReference type="Proteomes" id="UP000516437">
    <property type="component" value="Chromosome 4"/>
</dbReference>
<dbReference type="PANTHER" id="PTHR10353">
    <property type="entry name" value="GLYCOSYL HYDROLASE"/>
    <property type="match status" value="1"/>
</dbReference>
<dbReference type="PRINTS" id="PR00131">
    <property type="entry name" value="GLHYDRLASE1"/>
</dbReference>
<dbReference type="GO" id="GO:0008422">
    <property type="term" value="F:beta-glucosidase activity"/>
    <property type="evidence" value="ECO:0007669"/>
    <property type="project" value="TreeGrafter"/>
</dbReference>
<name>A0A6A1VWG9_9ROSI</name>
<sequence length="540" mass="61433">MECSPLSLRILQGSSAIYVVVFLACLSADVQAKPDPKLKWQRDSSCKEMYVKRSNFPREFAFGVATAAAQIEGSAKEGGKGPSVWDEFVEKFPGKINGSADMFTAIDSYNRYKEDAKLLKNLGVNFYRFSIPWTRILPDGSLSGGVDQEGIDHYSNLIDELISNGITPFVTLFHFDSPQALQDKYGGFLNHMIVKDFKDYCEICFKSFGDRVKNWITINEPNVIAVYGYEFGVAPPGRCSISGPAGGCPAGNSSTEPYIVSHNLLLAHATAVRLYKDKFKATQGGQIGISLVGQYFEPYSSSPEDKAAMRRALDFNMGWYIEPLVHGHYPRSMRYLVKDRLPTFTEEEKKLVKGSYDFIGINYYTTRYAKHLRVDPHAPPHYSTDSLTNLTTDKDGVPIGPNPGTFIYIYPKGLQKLLLFMKRSYKSPKIYITENGIPERSNDSLGLQKALKDPHRIRNTVQHMHAIHAAMKQGVKVEGYFYWTLFDDFEFQDGYSLRFGLYYIDYKDNFRRIPKQSAKWLRRFLEGKYIRPKRCRLINP</sequence>
<protein>
    <submittedName>
        <fullName evidence="6">Beta-glucosidase 24</fullName>
    </submittedName>
</protein>
<feature type="chain" id="PRO_5025692709" evidence="5">
    <location>
        <begin position="33"/>
        <end position="540"/>
    </location>
</feature>
<evidence type="ECO:0000256" key="4">
    <source>
        <dbReference type="RuleBase" id="RU003690"/>
    </source>
</evidence>
<dbReference type="SUPFAM" id="SSF51445">
    <property type="entry name" value="(Trans)glycosidases"/>
    <property type="match status" value="1"/>
</dbReference>
<gene>
    <name evidence="6" type="ORF">CJ030_MR4G020997</name>
</gene>
<evidence type="ECO:0000256" key="1">
    <source>
        <dbReference type="ARBA" id="ARBA00010838"/>
    </source>
</evidence>
<comment type="caution">
    <text evidence="6">The sequence shown here is derived from an EMBL/GenBank/DDBJ whole genome shotgun (WGS) entry which is preliminary data.</text>
</comment>
<dbReference type="Pfam" id="PF00232">
    <property type="entry name" value="Glyco_hydro_1"/>
    <property type="match status" value="1"/>
</dbReference>
<feature type="signal peptide" evidence="5">
    <location>
        <begin position="1"/>
        <end position="32"/>
    </location>
</feature>
<evidence type="ECO:0000313" key="7">
    <source>
        <dbReference type="Proteomes" id="UP000516437"/>
    </source>
</evidence>